<feature type="region of interest" description="Disordered" evidence="1">
    <location>
        <begin position="126"/>
        <end position="242"/>
    </location>
</feature>
<feature type="compositionally biased region" description="Pro residues" evidence="1">
    <location>
        <begin position="126"/>
        <end position="147"/>
    </location>
</feature>
<evidence type="ECO:0000313" key="4">
    <source>
        <dbReference type="Proteomes" id="UP001152797"/>
    </source>
</evidence>
<dbReference type="EMBL" id="CAMXCT010002779">
    <property type="protein sequence ID" value="CAI4000428.1"/>
    <property type="molecule type" value="Genomic_DNA"/>
</dbReference>
<evidence type="ECO:0000256" key="1">
    <source>
        <dbReference type="SAM" id="MobiDB-lite"/>
    </source>
</evidence>
<comment type="caution">
    <text evidence="2">The sequence shown here is derived from an EMBL/GenBank/DDBJ whole genome shotgun (WGS) entry which is preliminary data.</text>
</comment>
<evidence type="ECO:0000313" key="2">
    <source>
        <dbReference type="EMBL" id="CAI4000428.1"/>
    </source>
</evidence>
<feature type="compositionally biased region" description="Polar residues" evidence="1">
    <location>
        <begin position="41"/>
        <end position="50"/>
    </location>
</feature>
<feature type="region of interest" description="Disordered" evidence="1">
    <location>
        <begin position="1"/>
        <end position="53"/>
    </location>
</feature>
<evidence type="ECO:0000313" key="3">
    <source>
        <dbReference type="EMBL" id="CAL4787740.1"/>
    </source>
</evidence>
<dbReference type="Proteomes" id="UP001152797">
    <property type="component" value="Unassembled WGS sequence"/>
</dbReference>
<proteinExistence type="predicted"/>
<keyword evidence="4" id="KW-1185">Reference proteome</keyword>
<dbReference type="EMBL" id="CAMXCT030002779">
    <property type="protein sequence ID" value="CAL4787740.1"/>
    <property type="molecule type" value="Genomic_DNA"/>
</dbReference>
<feature type="compositionally biased region" description="Acidic residues" evidence="1">
    <location>
        <begin position="195"/>
        <end position="204"/>
    </location>
</feature>
<dbReference type="EMBL" id="CAMXCT020002779">
    <property type="protein sequence ID" value="CAL1153803.1"/>
    <property type="molecule type" value="Genomic_DNA"/>
</dbReference>
<dbReference type="OrthoDB" id="10613513at2759"/>
<name>A0A9P1G546_9DINO</name>
<dbReference type="AlphaFoldDB" id="A0A9P1G546"/>
<reference evidence="2" key="1">
    <citation type="submission" date="2022-10" db="EMBL/GenBank/DDBJ databases">
        <authorList>
            <person name="Chen Y."/>
            <person name="Dougan E. K."/>
            <person name="Chan C."/>
            <person name="Rhodes N."/>
            <person name="Thang M."/>
        </authorList>
    </citation>
    <scope>NUCLEOTIDE SEQUENCE</scope>
</reference>
<gene>
    <name evidence="2" type="ORF">C1SCF055_LOCUS26546</name>
</gene>
<organism evidence="2">
    <name type="scientific">Cladocopium goreaui</name>
    <dbReference type="NCBI Taxonomy" id="2562237"/>
    <lineage>
        <taxon>Eukaryota</taxon>
        <taxon>Sar</taxon>
        <taxon>Alveolata</taxon>
        <taxon>Dinophyceae</taxon>
        <taxon>Suessiales</taxon>
        <taxon>Symbiodiniaceae</taxon>
        <taxon>Cladocopium</taxon>
    </lineage>
</organism>
<feature type="compositionally biased region" description="Polar residues" evidence="1">
    <location>
        <begin position="160"/>
        <end position="172"/>
    </location>
</feature>
<reference evidence="3 4" key="2">
    <citation type="submission" date="2024-05" db="EMBL/GenBank/DDBJ databases">
        <authorList>
            <person name="Chen Y."/>
            <person name="Shah S."/>
            <person name="Dougan E. K."/>
            <person name="Thang M."/>
            <person name="Chan C."/>
        </authorList>
    </citation>
    <scope>NUCLEOTIDE SEQUENCE [LARGE SCALE GENOMIC DNA]</scope>
</reference>
<feature type="compositionally biased region" description="Low complexity" evidence="1">
    <location>
        <begin position="205"/>
        <end position="218"/>
    </location>
</feature>
<sequence length="669" mass="69844">MAVPGPGGPGWPQGSVDPRVPSAVGANGLIGQVPPMPCQGSPGQPGNPTNPGDFAALGCNPKSLPANATNVTVNVFNQPMSQPMLAALQQILGGNFPTGAAGTDGLGRPQAVPAMAAMTAPAAPAPLAPPAPPAPQAPQAPLAPPAPGVLQAAPVISRATPKSQGAGSTSKTSENDANRPAKSQMVGSLLSAYDDHDDESDMDAEPAAAPEATADAGAVGAGGAAGAVPTVESRSWSNWEDMSDPRCRHGIVMGKQPEELVSAWPRDLSQYPPGYPPAQPPGCCTQRCHCMDGTKRPQQWEVKKDWLDDDSEEAKARAQSAQKCVEALSTQSFCSRRGRVSKQHFLEPQGDAATRETEAFQARSVLNELSKQLAEALRQAVVSLPRSQMVDGFPIPVRSLLLAAGLGADYAPLRIRGLSEAVRIRFDPIGARVLPQGLAAGALLRLQVVLSEGEVALDVGRLQDQPSDMNTLSRSVGSAIARLRDVSPPSVRDCLMQGFEEVWDSQRGALREALPITHVLEVLERLRRMASSAAVAQLGLTAAPEVGCCGCPTDPWGDASSTSPGRDDEGWHAARSNFPCRISAWLPSGFSAWFSTGFPRLWFPWRLPNEAVLGSRAGYTSCAVDHLQDSNKGSTLAQCLAASASSEVNAGANSRLGPSMTLSCAQGHA</sequence>
<protein>
    <submittedName>
        <fullName evidence="3">Retrovirus-related Pol polyprotein from transposon TNT 1-94</fullName>
    </submittedName>
</protein>
<accession>A0A9P1G546</accession>